<accession>A0A9P0PM96</accession>
<feature type="domain" description="PiggyBac transposable element-derived protein" evidence="1">
    <location>
        <begin position="1"/>
        <end position="138"/>
    </location>
</feature>
<organism evidence="2 3">
    <name type="scientific">Acanthoscelides obtectus</name>
    <name type="common">Bean weevil</name>
    <name type="synonym">Bruchus obtectus</name>
    <dbReference type="NCBI Taxonomy" id="200917"/>
    <lineage>
        <taxon>Eukaryota</taxon>
        <taxon>Metazoa</taxon>
        <taxon>Ecdysozoa</taxon>
        <taxon>Arthropoda</taxon>
        <taxon>Hexapoda</taxon>
        <taxon>Insecta</taxon>
        <taxon>Pterygota</taxon>
        <taxon>Neoptera</taxon>
        <taxon>Endopterygota</taxon>
        <taxon>Coleoptera</taxon>
        <taxon>Polyphaga</taxon>
        <taxon>Cucujiformia</taxon>
        <taxon>Chrysomeloidea</taxon>
        <taxon>Chrysomelidae</taxon>
        <taxon>Bruchinae</taxon>
        <taxon>Bruchini</taxon>
        <taxon>Acanthoscelides</taxon>
    </lineage>
</organism>
<protein>
    <recommendedName>
        <fullName evidence="1">PiggyBac transposable element-derived protein domain-containing protein</fullName>
    </recommendedName>
</protein>
<evidence type="ECO:0000313" key="2">
    <source>
        <dbReference type="EMBL" id="CAH1991511.1"/>
    </source>
</evidence>
<dbReference type="PANTHER" id="PTHR46599">
    <property type="entry name" value="PIGGYBAC TRANSPOSABLE ELEMENT-DERIVED PROTEIN 4"/>
    <property type="match status" value="1"/>
</dbReference>
<dbReference type="Pfam" id="PF13843">
    <property type="entry name" value="DDE_Tnp_1_7"/>
    <property type="match status" value="1"/>
</dbReference>
<proteinExistence type="predicted"/>
<dbReference type="EMBL" id="CAKOFQ010007116">
    <property type="protein sequence ID" value="CAH1991511.1"/>
    <property type="molecule type" value="Genomic_DNA"/>
</dbReference>
<gene>
    <name evidence="2" type="ORF">ACAOBT_LOCUS20320</name>
</gene>
<name>A0A9P0PM96_ACAOB</name>
<evidence type="ECO:0000259" key="1">
    <source>
        <dbReference type="Pfam" id="PF13843"/>
    </source>
</evidence>
<dbReference type="OrthoDB" id="6746154at2759"/>
<comment type="caution">
    <text evidence="2">The sequence shown here is derived from an EMBL/GenBank/DDBJ whole genome shotgun (WGS) entry which is preliminary data.</text>
</comment>
<dbReference type="Proteomes" id="UP001152888">
    <property type="component" value="Unassembled WGS sequence"/>
</dbReference>
<dbReference type="InterPro" id="IPR029526">
    <property type="entry name" value="PGBD"/>
</dbReference>
<keyword evidence="3" id="KW-1185">Reference proteome</keyword>
<evidence type="ECO:0000313" key="3">
    <source>
        <dbReference type="Proteomes" id="UP001152888"/>
    </source>
</evidence>
<dbReference type="PANTHER" id="PTHR46599:SF3">
    <property type="entry name" value="PIGGYBAC TRANSPOSABLE ELEMENT-DERIVED PROTEIN 4"/>
    <property type="match status" value="1"/>
</dbReference>
<dbReference type="AlphaFoldDB" id="A0A9P0PM96"/>
<sequence>MLAFTGILYMAGVKKAQHLNTEEMWKTDGTAPDFFIPTMSKKRFHQLIQSIRFDDATKRHETSKIDNPIRQFFETFVTNCKQAYSLGFYVTIDEMLEAFRGRCRLRQYIANKPAKYGIKIYGLVDARTFFTSNLRGVSFSSRGFQNETSEEETFSS</sequence>
<reference evidence="2" key="1">
    <citation type="submission" date="2022-03" db="EMBL/GenBank/DDBJ databases">
        <authorList>
            <person name="Sayadi A."/>
        </authorList>
    </citation>
    <scope>NUCLEOTIDE SEQUENCE</scope>
</reference>